<name>A0A644V6F6_9ZZZZ</name>
<dbReference type="AlphaFoldDB" id="A0A644V6F6"/>
<evidence type="ECO:0008006" key="2">
    <source>
        <dbReference type="Google" id="ProtNLM"/>
    </source>
</evidence>
<comment type="caution">
    <text evidence="1">The sequence shown here is derived from an EMBL/GenBank/DDBJ whole genome shotgun (WGS) entry which is preliminary data.</text>
</comment>
<proteinExistence type="predicted"/>
<evidence type="ECO:0000313" key="1">
    <source>
        <dbReference type="EMBL" id="MPL86393.1"/>
    </source>
</evidence>
<organism evidence="1">
    <name type="scientific">bioreactor metagenome</name>
    <dbReference type="NCBI Taxonomy" id="1076179"/>
    <lineage>
        <taxon>unclassified sequences</taxon>
        <taxon>metagenomes</taxon>
        <taxon>ecological metagenomes</taxon>
    </lineage>
</organism>
<accession>A0A644V6F6</accession>
<gene>
    <name evidence="1" type="ORF">SDC9_32373</name>
</gene>
<dbReference type="EMBL" id="VSSQ01000221">
    <property type="protein sequence ID" value="MPL86393.1"/>
    <property type="molecule type" value="Genomic_DNA"/>
</dbReference>
<sequence>MKRFLIVIITILLFSELSAQEKKNLEFSAEVGLIKGVGAQRHDVALAALNLDFRLSNLSLVGIGAGAGVTDGTFDKIIFPLYLRMKLYFLESKVSPFFLMNIGYTFSSEHKPGDGFGVMFAPYIGADFSYFKRSALYAMIGTNNQSHVVFNELNISSRYINKFLWGPEIRIGYRF</sequence>
<protein>
    <recommendedName>
        <fullName evidence="2">Outer membrane protein beta-barrel domain-containing protein</fullName>
    </recommendedName>
</protein>
<reference evidence="1" key="1">
    <citation type="submission" date="2019-08" db="EMBL/GenBank/DDBJ databases">
        <authorList>
            <person name="Kucharzyk K."/>
            <person name="Murdoch R.W."/>
            <person name="Higgins S."/>
            <person name="Loffler F."/>
        </authorList>
    </citation>
    <scope>NUCLEOTIDE SEQUENCE</scope>
</reference>